<evidence type="ECO:0000259" key="2">
    <source>
        <dbReference type="PROSITE" id="PS50914"/>
    </source>
</evidence>
<dbReference type="InParanoid" id="A0A395JEZ4"/>
<feature type="domain" description="BON" evidence="2">
    <location>
        <begin position="54"/>
        <end position="122"/>
    </location>
</feature>
<gene>
    <name evidence="3" type="ORF">DFR28_11075</name>
</gene>
<dbReference type="PANTHER" id="PTHR34606">
    <property type="entry name" value="BON DOMAIN-CONTAINING PROTEIN"/>
    <property type="match status" value="1"/>
</dbReference>
<sequence length="212" mass="22719">MQTNNRRLINLKPIALAAGLGLAISGAAFAGQHEIKTQDNADAATIEQWKGEAYQGWLDGKVEMALMLNTNLNAFEINTKTAMNTVTLSGTVDSPVHAELAEQIALGVDGIESVNNELTVDQDVVVNESREEQKSFSQHWTDATTTAKIKSKLLLEDTVKGLDISVDTDHSVVTLNGTVESDAAKDLVESIAENTESVATVNNQLIVVADKS</sequence>
<accession>A0A395JEZ4</accession>
<keyword evidence="1" id="KW-0732">Signal</keyword>
<evidence type="ECO:0000256" key="1">
    <source>
        <dbReference type="SAM" id="SignalP"/>
    </source>
</evidence>
<dbReference type="InterPro" id="IPR007055">
    <property type="entry name" value="BON_dom"/>
</dbReference>
<dbReference type="FunCoup" id="A0A395JEZ4">
    <property type="interactions" value="38"/>
</dbReference>
<dbReference type="Proteomes" id="UP000253083">
    <property type="component" value="Unassembled WGS sequence"/>
</dbReference>
<evidence type="ECO:0000313" key="3">
    <source>
        <dbReference type="EMBL" id="RBP47112.1"/>
    </source>
</evidence>
<evidence type="ECO:0000313" key="4">
    <source>
        <dbReference type="Proteomes" id="UP000253083"/>
    </source>
</evidence>
<dbReference type="OrthoDB" id="5733310at2"/>
<feature type="chain" id="PRO_5017254025" evidence="1">
    <location>
        <begin position="31"/>
        <end position="212"/>
    </location>
</feature>
<reference evidence="3 4" key="1">
    <citation type="submission" date="2018-06" db="EMBL/GenBank/DDBJ databases">
        <title>Genomic Encyclopedia of Type Strains, Phase IV (KMG-IV): sequencing the most valuable type-strain genomes for metagenomic binning, comparative biology and taxonomic classification.</title>
        <authorList>
            <person name="Goeker M."/>
        </authorList>
    </citation>
    <scope>NUCLEOTIDE SEQUENCE [LARGE SCALE GENOMIC DNA]</scope>
    <source>
        <strain evidence="3 4">DSM 24032</strain>
    </source>
</reference>
<dbReference type="SMART" id="SM00749">
    <property type="entry name" value="BON"/>
    <property type="match status" value="2"/>
</dbReference>
<dbReference type="InterPro" id="IPR014004">
    <property type="entry name" value="Transpt-assoc_nodulatn_dom_bac"/>
</dbReference>
<feature type="signal peptide" evidence="1">
    <location>
        <begin position="1"/>
        <end position="30"/>
    </location>
</feature>
<dbReference type="EMBL" id="QNRT01000010">
    <property type="protein sequence ID" value="RBP47112.1"/>
    <property type="molecule type" value="Genomic_DNA"/>
</dbReference>
<dbReference type="PANTHER" id="PTHR34606:SF15">
    <property type="entry name" value="BON DOMAIN-CONTAINING PROTEIN"/>
    <property type="match status" value="1"/>
</dbReference>
<protein>
    <submittedName>
        <fullName evidence="3">Osmotically-inducible protein OsmY</fullName>
    </submittedName>
</protein>
<proteinExistence type="predicted"/>
<feature type="domain" description="BON" evidence="2">
    <location>
        <begin position="141"/>
        <end position="209"/>
    </location>
</feature>
<comment type="caution">
    <text evidence="3">The sequence shown here is derived from an EMBL/GenBank/DDBJ whole genome shotgun (WGS) entry which is preliminary data.</text>
</comment>
<dbReference type="Pfam" id="PF04972">
    <property type="entry name" value="BON"/>
    <property type="match status" value="2"/>
</dbReference>
<dbReference type="Gene3D" id="3.30.1340.30">
    <property type="match status" value="2"/>
</dbReference>
<name>A0A395JEZ4_9GAMM</name>
<organism evidence="3 4">
    <name type="scientific">Arenicella xantha</name>
    <dbReference type="NCBI Taxonomy" id="644221"/>
    <lineage>
        <taxon>Bacteria</taxon>
        <taxon>Pseudomonadati</taxon>
        <taxon>Pseudomonadota</taxon>
        <taxon>Gammaproteobacteria</taxon>
        <taxon>Arenicellales</taxon>
        <taxon>Arenicellaceae</taxon>
        <taxon>Arenicella</taxon>
    </lineage>
</organism>
<keyword evidence="4" id="KW-1185">Reference proteome</keyword>
<dbReference type="PROSITE" id="PS50914">
    <property type="entry name" value="BON"/>
    <property type="match status" value="2"/>
</dbReference>
<dbReference type="RefSeq" id="WP_113955994.1">
    <property type="nucleotide sequence ID" value="NZ_QNRT01000010.1"/>
</dbReference>
<dbReference type="InterPro" id="IPR051686">
    <property type="entry name" value="Lipoprotein_DolP"/>
</dbReference>
<dbReference type="AlphaFoldDB" id="A0A395JEZ4"/>